<protein>
    <submittedName>
        <fullName evidence="2">Uncharacterized protein</fullName>
    </submittedName>
</protein>
<gene>
    <name evidence="2" type="ORF">PIB30_029907</name>
</gene>
<feature type="compositionally biased region" description="Acidic residues" evidence="1">
    <location>
        <begin position="90"/>
        <end position="103"/>
    </location>
</feature>
<name>A0ABU6SC05_9FABA</name>
<feature type="region of interest" description="Disordered" evidence="1">
    <location>
        <begin position="80"/>
        <end position="103"/>
    </location>
</feature>
<sequence>MFFIRLYPNGVTNSREDGIWFQCQSIAVFQHPRISTLQELKHIVLSNLNGRFREKTKVGYRFLSPQPNKRSVIAGSIGDGVEAECGSSDSDSDYLGESDSSSD</sequence>
<dbReference type="Proteomes" id="UP001341840">
    <property type="component" value="Unassembled WGS sequence"/>
</dbReference>
<reference evidence="2 3" key="1">
    <citation type="journal article" date="2023" name="Plants (Basel)">
        <title>Bridging the Gap: Combining Genomics and Transcriptomics Approaches to Understand Stylosanthes scabra, an Orphan Legume from the Brazilian Caatinga.</title>
        <authorList>
            <person name="Ferreira-Neto J.R.C."/>
            <person name="da Silva M.D."/>
            <person name="Binneck E."/>
            <person name="de Melo N.F."/>
            <person name="da Silva R.H."/>
            <person name="de Melo A.L.T.M."/>
            <person name="Pandolfi V."/>
            <person name="Bustamante F.O."/>
            <person name="Brasileiro-Vidal A.C."/>
            <person name="Benko-Iseppon A.M."/>
        </authorList>
    </citation>
    <scope>NUCLEOTIDE SEQUENCE [LARGE SCALE GENOMIC DNA]</scope>
    <source>
        <tissue evidence="2">Leaves</tissue>
    </source>
</reference>
<organism evidence="2 3">
    <name type="scientific">Stylosanthes scabra</name>
    <dbReference type="NCBI Taxonomy" id="79078"/>
    <lineage>
        <taxon>Eukaryota</taxon>
        <taxon>Viridiplantae</taxon>
        <taxon>Streptophyta</taxon>
        <taxon>Embryophyta</taxon>
        <taxon>Tracheophyta</taxon>
        <taxon>Spermatophyta</taxon>
        <taxon>Magnoliopsida</taxon>
        <taxon>eudicotyledons</taxon>
        <taxon>Gunneridae</taxon>
        <taxon>Pentapetalae</taxon>
        <taxon>rosids</taxon>
        <taxon>fabids</taxon>
        <taxon>Fabales</taxon>
        <taxon>Fabaceae</taxon>
        <taxon>Papilionoideae</taxon>
        <taxon>50 kb inversion clade</taxon>
        <taxon>dalbergioids sensu lato</taxon>
        <taxon>Dalbergieae</taxon>
        <taxon>Pterocarpus clade</taxon>
        <taxon>Stylosanthes</taxon>
    </lineage>
</organism>
<evidence type="ECO:0000313" key="3">
    <source>
        <dbReference type="Proteomes" id="UP001341840"/>
    </source>
</evidence>
<comment type="caution">
    <text evidence="2">The sequence shown here is derived from an EMBL/GenBank/DDBJ whole genome shotgun (WGS) entry which is preliminary data.</text>
</comment>
<evidence type="ECO:0000256" key="1">
    <source>
        <dbReference type="SAM" id="MobiDB-lite"/>
    </source>
</evidence>
<proteinExistence type="predicted"/>
<dbReference type="EMBL" id="JASCZI010060538">
    <property type="protein sequence ID" value="MED6133624.1"/>
    <property type="molecule type" value="Genomic_DNA"/>
</dbReference>
<accession>A0ABU6SC05</accession>
<evidence type="ECO:0000313" key="2">
    <source>
        <dbReference type="EMBL" id="MED6133624.1"/>
    </source>
</evidence>
<keyword evidence="3" id="KW-1185">Reference proteome</keyword>